<dbReference type="Gene3D" id="3.30.1050.10">
    <property type="entry name" value="SCP2 sterol-binding domain"/>
    <property type="match status" value="1"/>
</dbReference>
<evidence type="ECO:0000313" key="2">
    <source>
        <dbReference type="EMBL" id="GCB29822.1"/>
    </source>
</evidence>
<keyword evidence="2" id="KW-0808">Transferase</keyword>
<dbReference type="PANTHER" id="PTHR37817">
    <property type="entry name" value="N-ACETYLTRANSFERASE EIS"/>
    <property type="match status" value="1"/>
</dbReference>
<reference evidence="2 3" key="1">
    <citation type="submission" date="2018-10" db="EMBL/GenBank/DDBJ databases">
        <title>Draft Genome Sequence of Anaerotignum sp. KCTC 15736.</title>
        <authorList>
            <person name="Choi S.H."/>
            <person name="Kim J.S."/>
            <person name="Kang S.W."/>
            <person name="Lee J.S."/>
            <person name="Park S.H."/>
        </authorList>
    </citation>
    <scope>NUCLEOTIDE SEQUENCE [LARGE SCALE GENOMIC DNA]</scope>
    <source>
        <strain evidence="2 3">KCTC 15736</strain>
    </source>
</reference>
<dbReference type="SUPFAM" id="SSF55718">
    <property type="entry name" value="SCP-like"/>
    <property type="match status" value="1"/>
</dbReference>
<dbReference type="EMBL" id="BHVZ01000004">
    <property type="protein sequence ID" value="GCB29822.1"/>
    <property type="molecule type" value="Genomic_DNA"/>
</dbReference>
<sequence length="362" mass="40854">MTAVRIAKAEDKKAFYDLWKICFGDSDAFCDWFFRNRFAPDYSVVLETEGKIVSCMQAFPYTLWIRGREIPGAMLCGVSTHPDYRKKGYMGLIFTYEMKLLREKGCLVAPHTPAVLQSYFPFGHFPVADAAYLTCDGMCATKGNVMLTPVTELDSLFPLYTAAAKKYSGMVLRTKEDFLRKAADYAADGGECAAYIRNNEIKGYAFYYKTETELTCVEAVADEKCYPMLMEGLCKEADGLIFSAKLPPEMEIPFAKTERKQKGVMGLCNASALLQALQLELPYAFRLTDAVIPENNGVFNFRGKPSAEAPVFEISAGHLLQVLVGYHSFAEIRNELKIFDEEKYKELDAFLPKQKCYIIDEY</sequence>
<dbReference type="InterPro" id="IPR000182">
    <property type="entry name" value="GNAT_dom"/>
</dbReference>
<protein>
    <submittedName>
        <fullName evidence="2">Acetyltransferase</fullName>
    </submittedName>
</protein>
<dbReference type="InterPro" id="IPR036527">
    <property type="entry name" value="SCP2_sterol-bd_dom_sf"/>
</dbReference>
<dbReference type="Pfam" id="PF13530">
    <property type="entry name" value="SCP2_2"/>
    <property type="match status" value="1"/>
</dbReference>
<dbReference type="GO" id="GO:0030649">
    <property type="term" value="P:aminoglycoside antibiotic catabolic process"/>
    <property type="evidence" value="ECO:0007669"/>
    <property type="project" value="TreeGrafter"/>
</dbReference>
<dbReference type="CDD" id="cd04301">
    <property type="entry name" value="NAT_SF"/>
    <property type="match status" value="1"/>
</dbReference>
<dbReference type="InterPro" id="IPR051554">
    <property type="entry name" value="Acetyltransferase_Eis"/>
</dbReference>
<dbReference type="InterPro" id="IPR016181">
    <property type="entry name" value="Acyl_CoA_acyltransferase"/>
</dbReference>
<dbReference type="GO" id="GO:0034069">
    <property type="term" value="F:aminoglycoside N-acetyltransferase activity"/>
    <property type="evidence" value="ECO:0007669"/>
    <property type="project" value="TreeGrafter"/>
</dbReference>
<dbReference type="PANTHER" id="PTHR37817:SF1">
    <property type="entry name" value="N-ACETYLTRANSFERASE EIS"/>
    <property type="match status" value="1"/>
</dbReference>
<feature type="domain" description="N-acetyltransferase" evidence="1">
    <location>
        <begin position="2"/>
        <end position="151"/>
    </location>
</feature>
<gene>
    <name evidence="2" type="ORF">KGMB03357_14830</name>
</gene>
<proteinExistence type="predicted"/>
<dbReference type="SUPFAM" id="SSF55729">
    <property type="entry name" value="Acyl-CoA N-acyltransferases (Nat)"/>
    <property type="match status" value="1"/>
</dbReference>
<accession>A0A401LEC0</accession>
<keyword evidence="3" id="KW-1185">Reference proteome</keyword>
<dbReference type="OrthoDB" id="2063981at2"/>
<organism evidence="2 3">
    <name type="scientific">Anaerotignum faecicola</name>
    <dbReference type="NCBI Taxonomy" id="2358141"/>
    <lineage>
        <taxon>Bacteria</taxon>
        <taxon>Bacillati</taxon>
        <taxon>Bacillota</taxon>
        <taxon>Clostridia</taxon>
        <taxon>Lachnospirales</taxon>
        <taxon>Anaerotignaceae</taxon>
        <taxon>Anaerotignum</taxon>
    </lineage>
</organism>
<dbReference type="PROSITE" id="PS51186">
    <property type="entry name" value="GNAT"/>
    <property type="match status" value="1"/>
</dbReference>
<comment type="caution">
    <text evidence="2">The sequence shown here is derived from an EMBL/GenBank/DDBJ whole genome shotgun (WGS) entry which is preliminary data.</text>
</comment>
<dbReference type="AlphaFoldDB" id="A0A401LEC0"/>
<dbReference type="InterPro" id="IPR025559">
    <property type="entry name" value="Eis_dom"/>
</dbReference>
<dbReference type="Pfam" id="PF13527">
    <property type="entry name" value="Acetyltransf_9"/>
    <property type="match status" value="1"/>
</dbReference>
<dbReference type="Gene3D" id="3.40.630.30">
    <property type="match status" value="2"/>
</dbReference>
<name>A0A401LEC0_9FIRM</name>
<dbReference type="Proteomes" id="UP000287361">
    <property type="component" value="Unassembled WGS sequence"/>
</dbReference>
<evidence type="ECO:0000259" key="1">
    <source>
        <dbReference type="PROSITE" id="PS51186"/>
    </source>
</evidence>
<evidence type="ECO:0000313" key="3">
    <source>
        <dbReference type="Proteomes" id="UP000287361"/>
    </source>
</evidence>